<evidence type="ECO:0000313" key="2">
    <source>
        <dbReference type="EMBL" id="MFC5003280.1"/>
    </source>
</evidence>
<feature type="signal peptide" evidence="1">
    <location>
        <begin position="1"/>
        <end position="28"/>
    </location>
</feature>
<reference evidence="3" key="1">
    <citation type="journal article" date="2019" name="Int. J. Syst. Evol. Microbiol.">
        <title>The Global Catalogue of Microorganisms (GCM) 10K type strain sequencing project: providing services to taxonomists for standard genome sequencing and annotation.</title>
        <authorList>
            <consortium name="The Broad Institute Genomics Platform"/>
            <consortium name="The Broad Institute Genome Sequencing Center for Infectious Disease"/>
            <person name="Wu L."/>
            <person name="Ma J."/>
        </authorList>
    </citation>
    <scope>NUCLEOTIDE SEQUENCE [LARGE SCALE GENOMIC DNA]</scope>
    <source>
        <strain evidence="3">CGMCC 4.7152</strain>
    </source>
</reference>
<dbReference type="RefSeq" id="WP_380122173.1">
    <property type="nucleotide sequence ID" value="NZ_JBHSIU010000048.1"/>
</dbReference>
<name>A0ABV9W6X5_9ACTN</name>
<evidence type="ECO:0000256" key="1">
    <source>
        <dbReference type="SAM" id="SignalP"/>
    </source>
</evidence>
<dbReference type="Proteomes" id="UP001595912">
    <property type="component" value="Unassembled WGS sequence"/>
</dbReference>
<sequence length="158" mass="16176">MKRIAIRATAIQLVTTVALLLLAQPASSAPAVPKGETFTLAFAAGEVCPFGVEITATSAQTERVTLPNGIVIITGPAVATVTNQDTDASETYNISGPTQFDPATGRVVVTGRNLIQAPAGSGGPFLIVTSGRVSFILGQPIDVPLRGHVSHNVCAELG</sequence>
<dbReference type="EMBL" id="JBHSIU010000048">
    <property type="protein sequence ID" value="MFC5003280.1"/>
    <property type="molecule type" value="Genomic_DNA"/>
</dbReference>
<evidence type="ECO:0000313" key="3">
    <source>
        <dbReference type="Proteomes" id="UP001595912"/>
    </source>
</evidence>
<gene>
    <name evidence="2" type="ORF">ACFPIJ_36290</name>
</gene>
<organism evidence="2 3">
    <name type="scientific">Dactylosporangium cerinum</name>
    <dbReference type="NCBI Taxonomy" id="1434730"/>
    <lineage>
        <taxon>Bacteria</taxon>
        <taxon>Bacillati</taxon>
        <taxon>Actinomycetota</taxon>
        <taxon>Actinomycetes</taxon>
        <taxon>Micromonosporales</taxon>
        <taxon>Micromonosporaceae</taxon>
        <taxon>Dactylosporangium</taxon>
    </lineage>
</organism>
<keyword evidence="1" id="KW-0732">Signal</keyword>
<feature type="chain" id="PRO_5046674366" evidence="1">
    <location>
        <begin position="29"/>
        <end position="158"/>
    </location>
</feature>
<accession>A0ABV9W6X5</accession>
<keyword evidence="3" id="KW-1185">Reference proteome</keyword>
<protein>
    <submittedName>
        <fullName evidence="2">Uncharacterized protein</fullName>
    </submittedName>
</protein>
<comment type="caution">
    <text evidence="2">The sequence shown here is derived from an EMBL/GenBank/DDBJ whole genome shotgun (WGS) entry which is preliminary data.</text>
</comment>
<proteinExistence type="predicted"/>